<evidence type="ECO:0000313" key="1">
    <source>
        <dbReference type="EMBL" id="QLG61182.1"/>
    </source>
</evidence>
<sequence>MDVSNGGSLPTLKELLEIDGVVAAGEFSPAGSLVDYETNVGLSEEVAANAAQFCASVSMLFDTLADAFGETSGMEWTPQRGWAYSGGKYTVAVGGDRGVFAETGEADFDDLFAALVGSR</sequence>
<accession>A0A7D5QF74</accession>
<proteinExistence type="predicted"/>
<evidence type="ECO:0000313" key="2">
    <source>
        <dbReference type="Proteomes" id="UP000509626"/>
    </source>
</evidence>
<organism evidence="1 2">
    <name type="scientific">Halorarum salinum</name>
    <dbReference type="NCBI Taxonomy" id="2743089"/>
    <lineage>
        <taxon>Archaea</taxon>
        <taxon>Methanobacteriati</taxon>
        <taxon>Methanobacteriota</taxon>
        <taxon>Stenosarchaea group</taxon>
        <taxon>Halobacteria</taxon>
        <taxon>Halobacteriales</taxon>
        <taxon>Haloferacaceae</taxon>
        <taxon>Halorarum</taxon>
    </lineage>
</organism>
<dbReference type="GeneID" id="56036854"/>
<dbReference type="PIRSF" id="PIRSF006821">
    <property type="entry name" value="UCP006821"/>
    <property type="match status" value="1"/>
</dbReference>
<reference evidence="1 2" key="1">
    <citation type="submission" date="2020-06" db="EMBL/GenBank/DDBJ databases">
        <title>NJ-3-1, isolated from saline soil.</title>
        <authorList>
            <person name="Cui H.L."/>
            <person name="Shi X."/>
        </authorList>
    </citation>
    <scope>NUCLEOTIDE SEQUENCE [LARGE SCALE GENOMIC DNA]</scope>
    <source>
        <strain evidence="1 2">NJ-3-1</strain>
    </source>
</reference>
<dbReference type="InterPro" id="IPR018685">
    <property type="entry name" value="DUF2173"/>
</dbReference>
<protein>
    <submittedName>
        <fullName evidence="1">DUF2173 family protein</fullName>
    </submittedName>
</protein>
<keyword evidence="2" id="KW-1185">Reference proteome</keyword>
<dbReference type="AlphaFoldDB" id="A0A7D5QF74"/>
<dbReference type="KEGG" id="halu:HUG12_05305"/>
<gene>
    <name evidence="1" type="ORF">HUG12_05305</name>
</gene>
<dbReference type="OrthoDB" id="130444at2157"/>
<dbReference type="RefSeq" id="WP_179267766.1">
    <property type="nucleotide sequence ID" value="NZ_CP058579.1"/>
</dbReference>
<dbReference type="Proteomes" id="UP000509626">
    <property type="component" value="Chromosome"/>
</dbReference>
<dbReference type="Pfam" id="PF09941">
    <property type="entry name" value="DUF2173"/>
    <property type="match status" value="1"/>
</dbReference>
<name>A0A7D5QF74_9EURY</name>
<dbReference type="EMBL" id="CP058579">
    <property type="protein sequence ID" value="QLG61182.1"/>
    <property type="molecule type" value="Genomic_DNA"/>
</dbReference>